<dbReference type="Proteomes" id="UP000070675">
    <property type="component" value="Unassembled WGS sequence"/>
</dbReference>
<dbReference type="AlphaFoldDB" id="A0A133XWB8"/>
<reference evidence="5" key="1">
    <citation type="submission" date="2016-01" db="EMBL/GenBank/DDBJ databases">
        <authorList>
            <person name="Mitreva M."/>
            <person name="Pepin K.H."/>
            <person name="Mihindukulasuriya K.A."/>
            <person name="Fulton R."/>
            <person name="Fronick C."/>
            <person name="O'Laughlin M."/>
            <person name="Miner T."/>
            <person name="Herter B."/>
            <person name="Rosa B.A."/>
            <person name="Cordes M."/>
            <person name="Tomlinson C."/>
            <person name="Wollam A."/>
            <person name="Palsikar V.B."/>
            <person name="Mardis E.R."/>
            <person name="Wilson R.K."/>
        </authorList>
    </citation>
    <scope>NUCLEOTIDE SEQUENCE [LARGE SCALE GENOMIC DNA]</scope>
    <source>
        <strain evidence="5">DNF00019</strain>
    </source>
</reference>
<feature type="domain" description="Hcy-binding" evidence="3">
    <location>
        <begin position="60"/>
        <end position="195"/>
    </location>
</feature>
<dbReference type="EMBL" id="LSCR01000005">
    <property type="protein sequence ID" value="KXB35230.1"/>
    <property type="molecule type" value="Genomic_DNA"/>
</dbReference>
<dbReference type="InterPro" id="IPR003726">
    <property type="entry name" value="HCY_dom"/>
</dbReference>
<dbReference type="Gene3D" id="3.20.20.330">
    <property type="entry name" value="Homocysteine-binding-like domain"/>
    <property type="match status" value="1"/>
</dbReference>
<protein>
    <recommendedName>
        <fullName evidence="3">Hcy-binding domain-containing protein</fullName>
    </recommendedName>
</protein>
<evidence type="ECO:0000259" key="3">
    <source>
        <dbReference type="Pfam" id="PF02574"/>
    </source>
</evidence>
<dbReference type="PATRIC" id="fig|1393034.3.peg.301"/>
<dbReference type="InterPro" id="IPR036589">
    <property type="entry name" value="HCY_dom_sf"/>
</dbReference>
<dbReference type="STRING" id="1393034.HMPREF3192_00307"/>
<dbReference type="GO" id="GO:0032259">
    <property type="term" value="P:methylation"/>
    <property type="evidence" value="ECO:0007669"/>
    <property type="project" value="UniProtKB-KW"/>
</dbReference>
<proteinExistence type="predicted"/>
<evidence type="ECO:0000313" key="4">
    <source>
        <dbReference type="EMBL" id="KXB35230.1"/>
    </source>
</evidence>
<organism evidence="4 5">
    <name type="scientific">Atopobium deltae</name>
    <dbReference type="NCBI Taxonomy" id="1393034"/>
    <lineage>
        <taxon>Bacteria</taxon>
        <taxon>Bacillati</taxon>
        <taxon>Actinomycetota</taxon>
        <taxon>Coriobacteriia</taxon>
        <taxon>Coriobacteriales</taxon>
        <taxon>Atopobiaceae</taxon>
        <taxon>Atopobium</taxon>
    </lineage>
</organism>
<keyword evidence="5" id="KW-1185">Reference proteome</keyword>
<dbReference type="GO" id="GO:0008168">
    <property type="term" value="F:methyltransferase activity"/>
    <property type="evidence" value="ECO:0007669"/>
    <property type="project" value="UniProtKB-KW"/>
</dbReference>
<evidence type="ECO:0000313" key="5">
    <source>
        <dbReference type="Proteomes" id="UP000070675"/>
    </source>
</evidence>
<evidence type="ECO:0000256" key="1">
    <source>
        <dbReference type="ARBA" id="ARBA00022603"/>
    </source>
</evidence>
<name>A0A133XWB8_9ACTN</name>
<gene>
    <name evidence="4" type="ORF">HMPREF3192_00307</name>
</gene>
<dbReference type="SUPFAM" id="SSF82282">
    <property type="entry name" value="Homocysteine S-methyltransferase"/>
    <property type="match status" value="1"/>
</dbReference>
<sequence length="319" mass="34343">MMSADGHYACSLWNRPTHDGATEEASNDLGQILTGQIPQCLVFSAGLSGFLAELPFAETMCDALWVTEEPETLTQLYNMQMGAGAAALVTQTRQCSVDKLRKLDESLRVESLCFQATRAAYKAAPRFVLGLIDHVEDADSAEDARLYAQQAQAFAKAAAHGIVLYDMPSVEAATQALCAIRPVFSRPLMCCLSQQALVDEMCQTPQSPQTPEQVPLTPKQVQQRSLQHVYQRLVELGADAVGFSNVSTSFARSVCKDSVAAAEQCGCGCLFVVTDTIPANEVFPQDINALLDSGVRIIGVGNTSNINLVADIARCMNDA</sequence>
<keyword evidence="2" id="KW-0808">Transferase</keyword>
<evidence type="ECO:0000256" key="2">
    <source>
        <dbReference type="ARBA" id="ARBA00022679"/>
    </source>
</evidence>
<dbReference type="RefSeq" id="WP_066304692.1">
    <property type="nucleotide sequence ID" value="NZ_KQ959486.1"/>
</dbReference>
<comment type="caution">
    <text evidence="4">The sequence shown here is derived from an EMBL/GenBank/DDBJ whole genome shotgun (WGS) entry which is preliminary data.</text>
</comment>
<keyword evidence="1" id="KW-0489">Methyltransferase</keyword>
<dbReference type="OrthoDB" id="3186472at2"/>
<accession>A0A133XWB8</accession>
<dbReference type="Pfam" id="PF02574">
    <property type="entry name" value="S-methyl_trans"/>
    <property type="match status" value="1"/>
</dbReference>